<dbReference type="SUPFAM" id="SSF109755">
    <property type="entry name" value="PhoU-like"/>
    <property type="match status" value="1"/>
</dbReference>
<protein>
    <submittedName>
        <fullName evidence="9">Putative Na/Pi-cotransporter II-like protein</fullName>
    </submittedName>
</protein>
<feature type="transmembrane region" description="Helical" evidence="7">
    <location>
        <begin position="68"/>
        <end position="91"/>
    </location>
</feature>
<keyword evidence="5 7" id="KW-0472">Membrane</keyword>
<dbReference type="OrthoDB" id="9763003at2"/>
<dbReference type="Gene3D" id="1.20.58.220">
    <property type="entry name" value="Phosphate transport system protein phou homolog 2, domain 2"/>
    <property type="match status" value="1"/>
</dbReference>
<organism evidence="9 10">
    <name type="scientific">Catonella morbi ATCC 51271</name>
    <dbReference type="NCBI Taxonomy" id="592026"/>
    <lineage>
        <taxon>Bacteria</taxon>
        <taxon>Bacillati</taxon>
        <taxon>Bacillota</taxon>
        <taxon>Clostridia</taxon>
        <taxon>Lachnospirales</taxon>
        <taxon>Lachnospiraceae</taxon>
        <taxon>Catonella</taxon>
    </lineage>
</organism>
<dbReference type="Pfam" id="PF02690">
    <property type="entry name" value="Na_Pi_cotrans"/>
    <property type="match status" value="1"/>
</dbReference>
<dbReference type="NCBIfam" id="NF037997">
    <property type="entry name" value="Na_Pi_symport"/>
    <property type="match status" value="1"/>
</dbReference>
<sequence>MTIYSVFSLLGGLAFFLFGMNVLSGSLEKVAGGRLETMLRKLTSNVYMSLFLGLSITVALQSSSALTVMLVGLVNSGIITLSQTIFVIFGANVGKTATSWLLSLNSIQTENFFLSLLKPANFSPIMAIIGAFMMMACKTQKKKNIGTILIGFALLMHGMGLMSDSMSPLAKMPEFTSVLTAFNNPIIGVLIGAVFTGIIQSSAASVGVLQALSLTGSITFGMAIPIIMGENIGTCVTSLLSSIGVKRDAKRVAIVHISFNIIGTVVCLVIYFLLRYLLQLAIFDKPISIIAIAVFHTSFNLFTTCILLPFNKILLKIAYAIVKDEGAEKEAEKEVLFDERLLLSPGLAISQARSKVKEMSRISRENLIRSMENLENFNKKRGEEIKKAETRLDYLEDEIGSFLIKVSSKEVNTVEGNTIFEMLHAINDFERIGDHAVNMLKTARDMNVKDLKFSESALADFKVMNLALTEILNMTVDCFATDDAEMAAEIEPLEQVIDGLSKEMKDRHIKRLQAGVCNAELGILLTDIISNCERVSDHCSNIAVCIIQSKTSSFETHGYLNELKSSNSPEFKSKFERYQKKYRLSDEMPY</sequence>
<dbReference type="InterPro" id="IPR038078">
    <property type="entry name" value="PhoU-like_sf"/>
</dbReference>
<name>V2Y1S8_9FIRM</name>
<evidence type="ECO:0000256" key="1">
    <source>
        <dbReference type="ARBA" id="ARBA00004651"/>
    </source>
</evidence>
<dbReference type="AlphaFoldDB" id="V2Y1S8"/>
<dbReference type="Pfam" id="PF01895">
    <property type="entry name" value="PhoU"/>
    <property type="match status" value="2"/>
</dbReference>
<reference evidence="9 10" key="1">
    <citation type="submission" date="2013-06" db="EMBL/GenBank/DDBJ databases">
        <authorList>
            <person name="Weinstock G."/>
            <person name="Sodergren E."/>
            <person name="Clifton S."/>
            <person name="Fulton L."/>
            <person name="Fulton B."/>
            <person name="Courtney L."/>
            <person name="Fronick C."/>
            <person name="Harrison M."/>
            <person name="Strong C."/>
            <person name="Farmer C."/>
            <person name="Delahaunty K."/>
            <person name="Markovic C."/>
            <person name="Hall O."/>
            <person name="Minx P."/>
            <person name="Tomlinson C."/>
            <person name="Mitreva M."/>
            <person name="Nelson J."/>
            <person name="Hou S."/>
            <person name="Wollam A."/>
            <person name="Pepin K.H."/>
            <person name="Johnson M."/>
            <person name="Bhonagiri V."/>
            <person name="Nash W.E."/>
            <person name="Warren W."/>
            <person name="Chinwalla A."/>
            <person name="Mardis E.R."/>
            <person name="Wilson R.K."/>
        </authorList>
    </citation>
    <scope>NUCLEOTIDE SEQUENCE [LARGE SCALE GENOMIC DNA]</scope>
    <source>
        <strain evidence="9 10">ATCC 51271</strain>
    </source>
</reference>
<evidence type="ECO:0000256" key="7">
    <source>
        <dbReference type="SAM" id="Phobius"/>
    </source>
</evidence>
<dbReference type="Proteomes" id="UP000018227">
    <property type="component" value="Unassembled WGS sequence"/>
</dbReference>
<evidence type="ECO:0000313" key="9">
    <source>
        <dbReference type="EMBL" id="ESL01631.1"/>
    </source>
</evidence>
<evidence type="ECO:0000256" key="4">
    <source>
        <dbReference type="ARBA" id="ARBA00022989"/>
    </source>
</evidence>
<accession>V2Y1S8</accession>
<keyword evidence="4 7" id="KW-1133">Transmembrane helix</keyword>
<feature type="transmembrane region" description="Helical" evidence="7">
    <location>
        <begin position="45"/>
        <end position="62"/>
    </location>
</feature>
<feature type="domain" description="PhoU" evidence="8">
    <location>
        <begin position="356"/>
        <end position="441"/>
    </location>
</feature>
<feature type="domain" description="PhoU" evidence="8">
    <location>
        <begin position="468"/>
        <end position="543"/>
    </location>
</feature>
<dbReference type="EMBL" id="ACIL03000021">
    <property type="protein sequence ID" value="ESL01631.1"/>
    <property type="molecule type" value="Genomic_DNA"/>
</dbReference>
<dbReference type="GO" id="GO:0005436">
    <property type="term" value="F:sodium:phosphate symporter activity"/>
    <property type="evidence" value="ECO:0007669"/>
    <property type="project" value="InterPro"/>
</dbReference>
<dbReference type="RefSeq" id="WP_023356030.1">
    <property type="nucleotide sequence ID" value="NZ_KI535371.1"/>
</dbReference>
<keyword evidence="2" id="KW-1003">Cell membrane</keyword>
<comment type="subcellular location">
    <subcellularLocation>
        <location evidence="1">Cell membrane</location>
        <topology evidence="1">Multi-pass membrane protein</topology>
    </subcellularLocation>
</comment>
<dbReference type="eggNOG" id="COG1283">
    <property type="taxonomic scope" value="Bacteria"/>
</dbReference>
<keyword evidence="6" id="KW-0175">Coiled coil</keyword>
<dbReference type="PANTHER" id="PTHR10010">
    <property type="entry name" value="SOLUTE CARRIER FAMILY 34 SODIUM PHOSPHATE , MEMBER 2-RELATED"/>
    <property type="match status" value="1"/>
</dbReference>
<dbReference type="GO" id="GO:0044341">
    <property type="term" value="P:sodium-dependent phosphate transport"/>
    <property type="evidence" value="ECO:0007669"/>
    <property type="project" value="InterPro"/>
</dbReference>
<dbReference type="STRING" id="592026.GCWU0000282_003192"/>
<keyword evidence="3 7" id="KW-0812">Transmembrane</keyword>
<evidence type="ECO:0000256" key="3">
    <source>
        <dbReference type="ARBA" id="ARBA00022692"/>
    </source>
</evidence>
<keyword evidence="10" id="KW-1185">Reference proteome</keyword>
<feature type="transmembrane region" description="Helical" evidence="7">
    <location>
        <begin position="145"/>
        <end position="163"/>
    </location>
</feature>
<dbReference type="InterPro" id="IPR003841">
    <property type="entry name" value="Na/Pi_transpt"/>
</dbReference>
<feature type="transmembrane region" description="Helical" evidence="7">
    <location>
        <begin position="6"/>
        <end position="24"/>
    </location>
</feature>
<evidence type="ECO:0000256" key="6">
    <source>
        <dbReference type="SAM" id="Coils"/>
    </source>
</evidence>
<dbReference type="GO" id="GO:0005886">
    <property type="term" value="C:plasma membrane"/>
    <property type="evidence" value="ECO:0007669"/>
    <property type="project" value="UniProtKB-SubCell"/>
</dbReference>
<dbReference type="PANTHER" id="PTHR10010:SF46">
    <property type="entry name" value="SODIUM-DEPENDENT PHOSPHATE TRANSPORT PROTEIN 2B"/>
    <property type="match status" value="1"/>
</dbReference>
<feature type="transmembrane region" description="Helical" evidence="7">
    <location>
        <begin position="175"/>
        <end position="198"/>
    </location>
</feature>
<gene>
    <name evidence="9" type="ORF">GCWU0000282_003192</name>
</gene>
<evidence type="ECO:0000256" key="2">
    <source>
        <dbReference type="ARBA" id="ARBA00022475"/>
    </source>
</evidence>
<feature type="transmembrane region" description="Helical" evidence="7">
    <location>
        <begin position="286"/>
        <end position="310"/>
    </location>
</feature>
<evidence type="ECO:0000313" key="10">
    <source>
        <dbReference type="Proteomes" id="UP000018227"/>
    </source>
</evidence>
<proteinExistence type="predicted"/>
<comment type="caution">
    <text evidence="9">The sequence shown here is derived from an EMBL/GenBank/DDBJ whole genome shotgun (WGS) entry which is preliminary data.</text>
</comment>
<dbReference type="HOGENOM" id="CLU_025623_0_1_9"/>
<feature type="transmembrane region" description="Helical" evidence="7">
    <location>
        <begin position="112"/>
        <end position="133"/>
    </location>
</feature>
<dbReference type="InterPro" id="IPR026022">
    <property type="entry name" value="PhoU_dom"/>
</dbReference>
<evidence type="ECO:0000259" key="8">
    <source>
        <dbReference type="Pfam" id="PF01895"/>
    </source>
</evidence>
<feature type="coiled-coil region" evidence="6">
    <location>
        <begin position="371"/>
        <end position="398"/>
    </location>
</feature>
<evidence type="ECO:0000256" key="5">
    <source>
        <dbReference type="ARBA" id="ARBA00023136"/>
    </source>
</evidence>
<feature type="transmembrane region" description="Helical" evidence="7">
    <location>
        <begin position="252"/>
        <end position="274"/>
    </location>
</feature>